<organism evidence="11 12">
    <name type="scientific">Campylobacter iguaniorum</name>
    <dbReference type="NCBI Taxonomy" id="1244531"/>
    <lineage>
        <taxon>Bacteria</taxon>
        <taxon>Pseudomonadati</taxon>
        <taxon>Campylobacterota</taxon>
        <taxon>Epsilonproteobacteria</taxon>
        <taxon>Campylobacterales</taxon>
        <taxon>Campylobacteraceae</taxon>
        <taxon>Campylobacter</taxon>
    </lineage>
</organism>
<dbReference type="InterPro" id="IPR033128">
    <property type="entry name" value="Adenylosuccin_syn_Lys_AS"/>
</dbReference>
<comment type="similarity">
    <text evidence="8 10">Belongs to the adenylosuccinate synthetase family.</text>
</comment>
<dbReference type="OrthoDB" id="9807553at2"/>
<feature type="binding site" evidence="8">
    <location>
        <position position="41"/>
    </location>
    <ligand>
        <name>Mg(2+)</name>
        <dbReference type="ChEBI" id="CHEBI:18420"/>
    </ligand>
</feature>
<feature type="binding site" evidence="8">
    <location>
        <begin position="327"/>
        <end position="329"/>
    </location>
    <ligand>
        <name>GTP</name>
        <dbReference type="ChEBI" id="CHEBI:37565"/>
    </ligand>
</feature>
<feature type="active site" evidence="9">
    <location>
        <position position="137"/>
    </location>
</feature>
<keyword evidence="5 8" id="KW-0658">Purine biosynthesis</keyword>
<dbReference type="PROSITE" id="PS01266">
    <property type="entry name" value="ADENYLOSUCCIN_SYN_1"/>
    <property type="match status" value="1"/>
</dbReference>
<feature type="binding site" evidence="8">
    <location>
        <begin position="13"/>
        <end position="19"/>
    </location>
    <ligand>
        <name>GTP</name>
        <dbReference type="ChEBI" id="CHEBI:37565"/>
    </ligand>
</feature>
<dbReference type="RefSeq" id="WP_038453223.1">
    <property type="nucleotide sequence ID" value="NZ_CP009043.1"/>
</dbReference>
<dbReference type="PANTHER" id="PTHR11846:SF0">
    <property type="entry name" value="ADENYLOSUCCINATE SYNTHETASE"/>
    <property type="match status" value="1"/>
</dbReference>
<evidence type="ECO:0000256" key="10">
    <source>
        <dbReference type="RuleBase" id="RU000520"/>
    </source>
</evidence>
<feature type="binding site" evidence="8">
    <location>
        <begin position="405"/>
        <end position="407"/>
    </location>
    <ligand>
        <name>GTP</name>
        <dbReference type="ChEBI" id="CHEBI:37565"/>
    </ligand>
</feature>
<dbReference type="GO" id="GO:0046040">
    <property type="term" value="P:IMP metabolic process"/>
    <property type="evidence" value="ECO:0007669"/>
    <property type="project" value="TreeGrafter"/>
</dbReference>
<dbReference type="FunFam" id="3.90.170.10:FF:000001">
    <property type="entry name" value="Adenylosuccinate synthetase"/>
    <property type="match status" value="1"/>
</dbReference>
<keyword evidence="2 8" id="KW-0436">Ligase</keyword>
<dbReference type="HAMAP" id="MF_00011">
    <property type="entry name" value="Adenylosucc_synth"/>
    <property type="match status" value="1"/>
</dbReference>
<dbReference type="PROSITE" id="PS00513">
    <property type="entry name" value="ADENYLOSUCCIN_SYN_2"/>
    <property type="match status" value="1"/>
</dbReference>
<dbReference type="NCBIfam" id="NF002223">
    <property type="entry name" value="PRK01117.1"/>
    <property type="match status" value="1"/>
</dbReference>
<feature type="binding site" description="in other chain" evidence="8">
    <location>
        <position position="235"/>
    </location>
    <ligand>
        <name>IMP</name>
        <dbReference type="ChEBI" id="CHEBI:58053"/>
        <note>ligand shared between dimeric partners</note>
    </ligand>
</feature>
<dbReference type="SMART" id="SM00788">
    <property type="entry name" value="Adenylsucc_synt"/>
    <property type="match status" value="1"/>
</dbReference>
<evidence type="ECO:0000256" key="1">
    <source>
        <dbReference type="ARBA" id="ARBA00011738"/>
    </source>
</evidence>
<dbReference type="GO" id="GO:0005737">
    <property type="term" value="C:cytoplasm"/>
    <property type="evidence" value="ECO:0007669"/>
    <property type="project" value="UniProtKB-SubCell"/>
</dbReference>
<dbReference type="GO" id="GO:0005525">
    <property type="term" value="F:GTP binding"/>
    <property type="evidence" value="ECO:0007669"/>
    <property type="project" value="UniProtKB-UniRule"/>
</dbReference>
<evidence type="ECO:0000256" key="2">
    <source>
        <dbReference type="ARBA" id="ARBA00022598"/>
    </source>
</evidence>
<evidence type="ECO:0000256" key="7">
    <source>
        <dbReference type="ARBA" id="ARBA00023134"/>
    </source>
</evidence>
<dbReference type="Proteomes" id="UP000028486">
    <property type="component" value="Chromosome"/>
</dbReference>
<comment type="pathway">
    <text evidence="8 10">Purine metabolism; AMP biosynthesis via de novo pathway; AMP from IMP: step 1/2.</text>
</comment>
<feature type="binding site" evidence="8">
    <location>
        <position position="301"/>
    </location>
    <ligand>
        <name>GTP</name>
        <dbReference type="ChEBI" id="CHEBI:37565"/>
    </ligand>
</feature>
<dbReference type="InterPro" id="IPR001114">
    <property type="entry name" value="Adenylosuccinate_synthetase"/>
</dbReference>
<feature type="binding site" evidence="8">
    <location>
        <position position="14"/>
    </location>
    <ligand>
        <name>Mg(2+)</name>
        <dbReference type="ChEBI" id="CHEBI:18420"/>
    </ligand>
</feature>
<feature type="binding site" description="in other chain" evidence="8">
    <location>
        <begin position="14"/>
        <end position="17"/>
    </location>
    <ligand>
        <name>IMP</name>
        <dbReference type="ChEBI" id="CHEBI:58053"/>
        <note>ligand shared between dimeric partners</note>
    </ligand>
</feature>
<evidence type="ECO:0000256" key="8">
    <source>
        <dbReference type="HAMAP-Rule" id="MF_00011"/>
    </source>
</evidence>
<dbReference type="UniPathway" id="UPA00075">
    <property type="reaction ID" value="UER00335"/>
</dbReference>
<protein>
    <recommendedName>
        <fullName evidence="8 10">Adenylosuccinate synthetase</fullName>
        <shortName evidence="8">AMPSase</shortName>
        <shortName evidence="8">AdSS</shortName>
        <ecNumber evidence="8 10">6.3.4.4</ecNumber>
    </recommendedName>
    <alternativeName>
        <fullName evidence="8">IMP--aspartate ligase</fullName>
    </alternativeName>
</protein>
<dbReference type="GO" id="GO:0044208">
    <property type="term" value="P:'de novo' AMP biosynthetic process"/>
    <property type="evidence" value="ECO:0007669"/>
    <property type="project" value="UniProtKB-UniRule"/>
</dbReference>
<comment type="catalytic activity">
    <reaction evidence="8 10">
        <text>IMP + L-aspartate + GTP = N(6)-(1,2-dicarboxyethyl)-AMP + GDP + phosphate + 2 H(+)</text>
        <dbReference type="Rhea" id="RHEA:15753"/>
        <dbReference type="ChEBI" id="CHEBI:15378"/>
        <dbReference type="ChEBI" id="CHEBI:29991"/>
        <dbReference type="ChEBI" id="CHEBI:37565"/>
        <dbReference type="ChEBI" id="CHEBI:43474"/>
        <dbReference type="ChEBI" id="CHEBI:57567"/>
        <dbReference type="ChEBI" id="CHEBI:58053"/>
        <dbReference type="ChEBI" id="CHEBI:58189"/>
        <dbReference type="EC" id="6.3.4.4"/>
    </reaction>
</comment>
<comment type="subunit">
    <text evidence="1 8">Homodimer.</text>
</comment>
<evidence type="ECO:0000256" key="5">
    <source>
        <dbReference type="ARBA" id="ARBA00022755"/>
    </source>
</evidence>
<feature type="binding site" evidence="8">
    <location>
        <begin position="295"/>
        <end position="301"/>
    </location>
    <ligand>
        <name>substrate</name>
    </ligand>
</feature>
<keyword evidence="3 8" id="KW-0479">Metal-binding</keyword>
<feature type="binding site" evidence="8">
    <location>
        <position position="140"/>
    </location>
    <ligand>
        <name>IMP</name>
        <dbReference type="ChEBI" id="CHEBI:58053"/>
        <note>ligand shared between dimeric partners</note>
    </ligand>
</feature>
<evidence type="ECO:0000256" key="4">
    <source>
        <dbReference type="ARBA" id="ARBA00022741"/>
    </source>
</evidence>
<dbReference type="FunFam" id="1.10.300.10:FF:000001">
    <property type="entry name" value="Adenylosuccinate synthetase"/>
    <property type="match status" value="1"/>
</dbReference>
<accession>A0A076F7V1</accession>
<feature type="binding site" description="in other chain" evidence="8">
    <location>
        <position position="126"/>
    </location>
    <ligand>
        <name>IMP</name>
        <dbReference type="ChEBI" id="CHEBI:58053"/>
        <note>ligand shared between dimeric partners</note>
    </ligand>
</feature>
<dbReference type="SUPFAM" id="SSF52540">
    <property type="entry name" value="P-loop containing nucleoside triphosphate hydrolases"/>
    <property type="match status" value="1"/>
</dbReference>
<dbReference type="EC" id="6.3.4.4" evidence="8 10"/>
<dbReference type="GO" id="GO:0000287">
    <property type="term" value="F:magnesium ion binding"/>
    <property type="evidence" value="ECO:0007669"/>
    <property type="project" value="UniProtKB-UniRule"/>
</dbReference>
<sequence>MKKADLIVGVQWGDEGKGKIVDMLSQNYDVVCRSGGGHNAGHTIWVDGIRYALHLVPSGILHKNIINIIGNGVVVSPEVLITEMAQFDGLEGRFFISDRAHLNLAHHSLIDQAKERLKGDKAIGTTGKGIGPAYADKISRSGHRVGELLNPELLCENLMKDFEENKKYFEALGVQIPQKDSILADLTRFRDVLSPYITNTTELLWNAMDNDKKVLLEGAQGTLLDIDHGTYPYVTSSNTISAGACTGLGLSPKSIGEVIGIIKAYSTRVGNGAFPTEDMGSDGDKMCDIGKEFGTTTGRRRRCGWFDAVGVKYASRLNGVDTYALMKLDVLDGFEKVKICKAYKYKGESINYFPADLENVTPVYEEMDGWDSISGIKKYEDLPLNARKYIERIEELTGVKIGFISTSPERNDTIIR</sequence>
<dbReference type="Gene3D" id="3.90.170.10">
    <property type="entry name" value="Adenylosuccinate Synthetase, subunit A, domain 3"/>
    <property type="match status" value="1"/>
</dbReference>
<dbReference type="AlphaFoldDB" id="A0A076F7V1"/>
<dbReference type="Pfam" id="PF00709">
    <property type="entry name" value="Adenylsucc_synt"/>
    <property type="match status" value="1"/>
</dbReference>
<dbReference type="GO" id="GO:0004019">
    <property type="term" value="F:adenylosuccinate synthase activity"/>
    <property type="evidence" value="ECO:0007669"/>
    <property type="project" value="UniProtKB-UniRule"/>
</dbReference>
<comment type="subcellular location">
    <subcellularLocation>
        <location evidence="8">Cytoplasm</location>
    </subcellularLocation>
</comment>
<feature type="binding site" description="in other chain" evidence="8">
    <location>
        <position position="220"/>
    </location>
    <ligand>
        <name>IMP</name>
        <dbReference type="ChEBI" id="CHEBI:58053"/>
        <note>ligand shared between dimeric partners</note>
    </ligand>
</feature>
<feature type="binding site" description="in other chain" evidence="8">
    <location>
        <position position="299"/>
    </location>
    <ligand>
        <name>IMP</name>
        <dbReference type="ChEBI" id="CHEBI:58053"/>
        <note>ligand shared between dimeric partners</note>
    </ligand>
</feature>
<proteinExistence type="inferred from homology"/>
<dbReference type="Gene3D" id="3.40.440.10">
    <property type="entry name" value="Adenylosuccinate Synthetase, subunit A, domain 1"/>
    <property type="match status" value="1"/>
</dbReference>
<evidence type="ECO:0000313" key="12">
    <source>
        <dbReference type="Proteomes" id="UP000028486"/>
    </source>
</evidence>
<dbReference type="STRING" id="1244531.CIG2463D_0430"/>
<keyword evidence="8" id="KW-0963">Cytoplasm</keyword>
<evidence type="ECO:0000256" key="3">
    <source>
        <dbReference type="ARBA" id="ARBA00022723"/>
    </source>
</evidence>
<keyword evidence="6 8" id="KW-0460">Magnesium</keyword>
<dbReference type="eggNOG" id="COG0104">
    <property type="taxonomic scope" value="Bacteria"/>
</dbReference>
<feature type="binding site" description="in other chain" evidence="8">
    <location>
        <begin position="39"/>
        <end position="42"/>
    </location>
    <ligand>
        <name>IMP</name>
        <dbReference type="ChEBI" id="CHEBI:58053"/>
        <note>ligand shared between dimeric partners</note>
    </ligand>
</feature>
<feature type="active site" description="Proton donor" evidence="8">
    <location>
        <position position="42"/>
    </location>
</feature>
<dbReference type="KEGG" id="caj:CIG1485E_0429"/>
<dbReference type="Gene3D" id="1.10.300.10">
    <property type="entry name" value="Adenylosuccinate Synthetase, subunit A, domain 2"/>
    <property type="match status" value="1"/>
</dbReference>
<dbReference type="PANTHER" id="PTHR11846">
    <property type="entry name" value="ADENYLOSUCCINATE SYNTHETASE"/>
    <property type="match status" value="1"/>
</dbReference>
<reference evidence="12" key="1">
    <citation type="journal article" date="2014" name="Genome Announc.">
        <title>Complete Genome Sequence of Campylobacter iguaniorum Strain 1485ET, Isolated from a Bearded Dragon (Pogona vitticeps).</title>
        <authorList>
            <person name="Gilbert M.J."/>
            <person name="Miller W.G."/>
            <person name="Yee E."/>
            <person name="Kik M."/>
            <person name="Wagenaar J.A."/>
            <person name="Duim B."/>
        </authorList>
    </citation>
    <scope>NUCLEOTIDE SEQUENCE [LARGE SCALE GENOMIC DNA]</scope>
    <source>
        <strain evidence="12">1485E</strain>
    </source>
</reference>
<keyword evidence="12" id="KW-1185">Reference proteome</keyword>
<keyword evidence="4 8" id="KW-0547">Nucleotide-binding</keyword>
<gene>
    <name evidence="8 11" type="primary">purA</name>
    <name evidence="11" type="ORF">CIG1485E_0429</name>
</gene>
<dbReference type="InterPro" id="IPR042111">
    <property type="entry name" value="Adenylosuccinate_synth_dom3"/>
</dbReference>
<keyword evidence="7 8" id="KW-0342">GTP-binding</keyword>
<evidence type="ECO:0000256" key="6">
    <source>
        <dbReference type="ARBA" id="ARBA00022842"/>
    </source>
</evidence>
<comment type="cofactor">
    <cofactor evidence="8">
        <name>Mg(2+)</name>
        <dbReference type="ChEBI" id="CHEBI:18420"/>
    </cofactor>
    <text evidence="8">Binds 1 Mg(2+) ion per subunit.</text>
</comment>
<dbReference type="InterPro" id="IPR027417">
    <property type="entry name" value="P-loop_NTPase"/>
</dbReference>
<dbReference type="InterPro" id="IPR018220">
    <property type="entry name" value="Adenylosuccin_syn_GTP-bd"/>
</dbReference>
<dbReference type="InterPro" id="IPR042109">
    <property type="entry name" value="Adenylosuccinate_synth_dom1"/>
</dbReference>
<dbReference type="InterPro" id="IPR042110">
    <property type="entry name" value="Adenylosuccinate_synth_dom2"/>
</dbReference>
<dbReference type="HOGENOM" id="CLU_029848_0_0_7"/>
<evidence type="ECO:0000313" key="11">
    <source>
        <dbReference type="EMBL" id="AII14295.1"/>
    </source>
</evidence>
<feature type="active site" description="Proton acceptor" evidence="8">
    <location>
        <position position="14"/>
    </location>
</feature>
<feature type="binding site" evidence="8">
    <location>
        <begin position="41"/>
        <end position="43"/>
    </location>
    <ligand>
        <name>GTP</name>
        <dbReference type="ChEBI" id="CHEBI:37565"/>
    </ligand>
</feature>
<evidence type="ECO:0000256" key="9">
    <source>
        <dbReference type="PROSITE-ProRule" id="PRU10134"/>
    </source>
</evidence>
<dbReference type="EMBL" id="CP009043">
    <property type="protein sequence ID" value="AII14295.1"/>
    <property type="molecule type" value="Genomic_DNA"/>
</dbReference>
<comment type="function">
    <text evidence="8">Plays an important role in the de novo pathway of purine nucleotide biosynthesis. Catalyzes the first committed step in the biosynthesis of AMP from IMP.</text>
</comment>
<name>A0A076F7V1_9BACT</name>
<dbReference type="NCBIfam" id="TIGR00184">
    <property type="entry name" value="purA"/>
    <property type="match status" value="1"/>
</dbReference>
<dbReference type="CDD" id="cd03108">
    <property type="entry name" value="AdSS"/>
    <property type="match status" value="1"/>
</dbReference>